<accession>A0A0D9X4W5</accession>
<dbReference type="Proteomes" id="UP000032180">
    <property type="component" value="Chromosome 8"/>
</dbReference>
<dbReference type="AlphaFoldDB" id="A0A0D9X4W5"/>
<evidence type="ECO:0000256" key="2">
    <source>
        <dbReference type="SAM" id="SignalP"/>
    </source>
</evidence>
<evidence type="ECO:0000313" key="4">
    <source>
        <dbReference type="Proteomes" id="UP000032180"/>
    </source>
</evidence>
<name>A0A0D9X4W5_9ORYZ</name>
<dbReference type="HOGENOM" id="CLU_2609521_0_0_1"/>
<evidence type="ECO:0008006" key="5">
    <source>
        <dbReference type="Google" id="ProtNLM"/>
    </source>
</evidence>
<feature type="region of interest" description="Disordered" evidence="1">
    <location>
        <begin position="57"/>
        <end position="79"/>
    </location>
</feature>
<reference evidence="3 4" key="1">
    <citation type="submission" date="2012-08" db="EMBL/GenBank/DDBJ databases">
        <title>Oryza genome evolution.</title>
        <authorList>
            <person name="Wing R.A."/>
        </authorList>
    </citation>
    <scope>NUCLEOTIDE SEQUENCE</scope>
</reference>
<dbReference type="EnsemblPlants" id="LPERR08G04350.1">
    <property type="protein sequence ID" value="LPERR08G04350.1"/>
    <property type="gene ID" value="LPERR08G04350"/>
</dbReference>
<dbReference type="Gramene" id="LPERR08G04350.1">
    <property type="protein sequence ID" value="LPERR08G04350.1"/>
    <property type="gene ID" value="LPERR08G04350"/>
</dbReference>
<keyword evidence="2" id="KW-0732">Signal</keyword>
<organism evidence="3 4">
    <name type="scientific">Leersia perrieri</name>
    <dbReference type="NCBI Taxonomy" id="77586"/>
    <lineage>
        <taxon>Eukaryota</taxon>
        <taxon>Viridiplantae</taxon>
        <taxon>Streptophyta</taxon>
        <taxon>Embryophyta</taxon>
        <taxon>Tracheophyta</taxon>
        <taxon>Spermatophyta</taxon>
        <taxon>Magnoliopsida</taxon>
        <taxon>Liliopsida</taxon>
        <taxon>Poales</taxon>
        <taxon>Poaceae</taxon>
        <taxon>BOP clade</taxon>
        <taxon>Oryzoideae</taxon>
        <taxon>Oryzeae</taxon>
        <taxon>Oryzinae</taxon>
        <taxon>Leersia</taxon>
    </lineage>
</organism>
<proteinExistence type="predicted"/>
<protein>
    <recommendedName>
        <fullName evidence="5">Secreted protein</fullName>
    </recommendedName>
</protein>
<evidence type="ECO:0000313" key="3">
    <source>
        <dbReference type="EnsemblPlants" id="LPERR08G04350.1"/>
    </source>
</evidence>
<keyword evidence="4" id="KW-1185">Reference proteome</keyword>
<feature type="signal peptide" evidence="2">
    <location>
        <begin position="1"/>
        <end position="28"/>
    </location>
</feature>
<evidence type="ECO:0000256" key="1">
    <source>
        <dbReference type="SAM" id="MobiDB-lite"/>
    </source>
</evidence>
<feature type="chain" id="PRO_5002349824" description="Secreted protein" evidence="2">
    <location>
        <begin position="29"/>
        <end position="79"/>
    </location>
</feature>
<sequence>MAPSMNLLLLRLLLQLLLMNMRQKATSGHSLIRLSPYLNLLVIVENLAGSRSVLLVRRGPSREPGPPREGRGGDGGSHN</sequence>
<reference evidence="3" key="3">
    <citation type="submission" date="2015-04" db="UniProtKB">
        <authorList>
            <consortium name="EnsemblPlants"/>
        </authorList>
    </citation>
    <scope>IDENTIFICATION</scope>
</reference>
<reference evidence="4" key="2">
    <citation type="submission" date="2013-12" db="EMBL/GenBank/DDBJ databases">
        <authorList>
            <person name="Yu Y."/>
            <person name="Lee S."/>
            <person name="de Baynast K."/>
            <person name="Wissotski M."/>
            <person name="Liu L."/>
            <person name="Talag J."/>
            <person name="Goicoechea J."/>
            <person name="Angelova A."/>
            <person name="Jetty R."/>
            <person name="Kudrna D."/>
            <person name="Golser W."/>
            <person name="Rivera L."/>
            <person name="Zhang J."/>
            <person name="Wing R."/>
        </authorList>
    </citation>
    <scope>NUCLEOTIDE SEQUENCE</scope>
</reference>